<feature type="region of interest" description="Disordered" evidence="1">
    <location>
        <begin position="469"/>
        <end position="489"/>
    </location>
</feature>
<proteinExistence type="predicted"/>
<feature type="transmembrane region" description="Helical" evidence="2">
    <location>
        <begin position="296"/>
        <end position="317"/>
    </location>
</feature>
<keyword evidence="5" id="KW-1185">Reference proteome</keyword>
<feature type="transmembrane region" description="Helical" evidence="2">
    <location>
        <begin position="151"/>
        <end position="171"/>
    </location>
</feature>
<feature type="region of interest" description="Disordered" evidence="1">
    <location>
        <begin position="197"/>
        <end position="251"/>
    </location>
</feature>
<feature type="transmembrane region" description="Helical" evidence="2">
    <location>
        <begin position="350"/>
        <end position="371"/>
    </location>
</feature>
<keyword evidence="2" id="KW-1133">Transmembrane helix</keyword>
<evidence type="ECO:0000256" key="2">
    <source>
        <dbReference type="SAM" id="Phobius"/>
    </source>
</evidence>
<feature type="compositionally biased region" description="Basic and acidic residues" evidence="1">
    <location>
        <begin position="469"/>
        <end position="478"/>
    </location>
</feature>
<dbReference type="InterPro" id="IPR007168">
    <property type="entry name" value="Phageshock_PspC_N"/>
</dbReference>
<feature type="transmembrane region" description="Helical" evidence="2">
    <location>
        <begin position="323"/>
        <end position="343"/>
    </location>
</feature>
<organism evidence="4 5">
    <name type="scientific">Planosporangium thailandense</name>
    <dbReference type="NCBI Taxonomy" id="765197"/>
    <lineage>
        <taxon>Bacteria</taxon>
        <taxon>Bacillati</taxon>
        <taxon>Actinomycetota</taxon>
        <taxon>Actinomycetes</taxon>
        <taxon>Micromonosporales</taxon>
        <taxon>Micromonosporaceae</taxon>
        <taxon>Planosporangium</taxon>
    </lineage>
</organism>
<gene>
    <name evidence="4" type="ORF">HC031_10860</name>
</gene>
<sequence length="501" mass="51091">MDPDAEDAGAGHTAEDAGAGHGAGPGTPPPPPPPGGFPPPPPGGFPPPPPGGFPPPPPGGAFGPSQPTGGAFAARYGLIRPQHGRWFAGVAAAIGRATNTDPVLWRVLFGVLTLFGGVGLLVYLLGWLLIPAEGDTGSPAEALIGRGRSSTSTPVALLLAALTVVMAGVALSGSLRSALLGAAVILGAAALVSRGRLPASRPSDAPPPPAAGWSPPWSTPAGSDRPTQPDAPTPPNAPAPPHPPTTGEPFAPHGPYASFSPYAQSLGYAPPPPPMYPGLAPARPPVPKPPRERSRLGRLVLSLMCLVLGALAVYDVAGHVVPASAYLAATLGVIGFGLVVGAWVGRARWLIFPGLVLLAALTTVSAAARVAPWHGAPWHFTRAATDHDRMWQPMNVNELDSNYTIGVGNGTLDLSHVDFRDHTVSLDAHVDVGNLVVILPPDVDVDVTATVDGGSADILGQHWGGFGKDTHQTHDNGRDGPGGGTLQLNTTVNLGKLEVRR</sequence>
<dbReference type="Proteomes" id="UP000722989">
    <property type="component" value="Unassembled WGS sequence"/>
</dbReference>
<feature type="compositionally biased region" description="Pro residues" evidence="1">
    <location>
        <begin position="229"/>
        <end position="246"/>
    </location>
</feature>
<keyword evidence="2" id="KW-0812">Transmembrane</keyword>
<comment type="caution">
    <text evidence="4">The sequence shown here is derived from an EMBL/GenBank/DDBJ whole genome shotgun (WGS) entry which is preliminary data.</text>
</comment>
<evidence type="ECO:0000256" key="1">
    <source>
        <dbReference type="SAM" id="MobiDB-lite"/>
    </source>
</evidence>
<protein>
    <submittedName>
        <fullName evidence="4">PspC domain-containing protein</fullName>
    </submittedName>
</protein>
<accession>A0ABX0XY89</accession>
<feature type="compositionally biased region" description="Low complexity" evidence="1">
    <location>
        <begin position="211"/>
        <end position="228"/>
    </location>
</feature>
<dbReference type="Pfam" id="PF04024">
    <property type="entry name" value="PspC"/>
    <property type="match status" value="1"/>
</dbReference>
<feature type="region of interest" description="Disordered" evidence="1">
    <location>
        <begin position="1"/>
        <end position="67"/>
    </location>
</feature>
<feature type="domain" description="Phage shock protein PspC N-terminal" evidence="3">
    <location>
        <begin position="78"/>
        <end position="133"/>
    </location>
</feature>
<keyword evidence="2" id="KW-0472">Membrane</keyword>
<evidence type="ECO:0000313" key="4">
    <source>
        <dbReference type="EMBL" id="NJC70205.1"/>
    </source>
</evidence>
<dbReference type="EMBL" id="JAATVY010000005">
    <property type="protein sequence ID" value="NJC70205.1"/>
    <property type="molecule type" value="Genomic_DNA"/>
</dbReference>
<evidence type="ECO:0000313" key="5">
    <source>
        <dbReference type="Proteomes" id="UP000722989"/>
    </source>
</evidence>
<reference evidence="4 5" key="1">
    <citation type="submission" date="2020-03" db="EMBL/GenBank/DDBJ databases">
        <title>WGS of the type strain of Planosporangium spp.</title>
        <authorList>
            <person name="Thawai C."/>
        </authorList>
    </citation>
    <scope>NUCLEOTIDE SEQUENCE [LARGE SCALE GENOMIC DNA]</scope>
    <source>
        <strain evidence="4 5">TBRC 5610</strain>
    </source>
</reference>
<evidence type="ECO:0000259" key="3">
    <source>
        <dbReference type="Pfam" id="PF04024"/>
    </source>
</evidence>
<name>A0ABX0XY89_9ACTN</name>
<feature type="compositionally biased region" description="Pro residues" evidence="1">
    <location>
        <begin position="26"/>
        <end position="59"/>
    </location>
</feature>
<feature type="transmembrane region" description="Helical" evidence="2">
    <location>
        <begin position="107"/>
        <end position="130"/>
    </location>
</feature>